<dbReference type="Pfam" id="PF25896">
    <property type="entry name" value="HTH_AT3G52170"/>
    <property type="match status" value="1"/>
</dbReference>
<comment type="caution">
    <text evidence="2">The sequence shown here is derived from an EMBL/GenBank/DDBJ whole genome shotgun (WGS) entry which is preliminary data.</text>
</comment>
<gene>
    <name evidence="2" type="ORF">L1049_011510</name>
</gene>
<sequence length="440" mass="48010">MHAIKGGWVGQTFALAKCNDSGGRKSRIRRSKEERKAMVESFIKKYQNSNNGNFPSLNLTHKEVGGSFYTVREIVREIIQENRVLGPAKLIPEEQNSDIFAEQYPLGSISIEPQLHLLSENGNHIASNNLGTSEEIILNSSEECTGPEYQKFDNGRVVNGSPAEEKNKESDELMQTEMQISETLEADKDVAEELEASTARVSQLTADVIVETFPLSPVTKQAYSLNGSSSEASDLIGTLEEKETEKVELEPENFSSVLNQGSLEDSFGLADEKATANLASPLSERNSGLGDGKAMVNLAEPSLESSNCFTTKEGIVHDIQDGADLEESHSDVLTLETFEQGQSISGTKPIIAPKGMHTKSFNGANTSSRGVLDSQEVMVIENKVNVQHSGNSQKGSNPTLDRINLESWDGVSKKPAESETNPLMAFLKAFVAAFVKFWSE</sequence>
<dbReference type="EMBL" id="JBBPBK010000006">
    <property type="protein sequence ID" value="KAK9283274.1"/>
    <property type="molecule type" value="Genomic_DNA"/>
</dbReference>
<feature type="domain" description="AT3G52170-like helix-turn-helix" evidence="1">
    <location>
        <begin position="31"/>
        <end position="79"/>
    </location>
</feature>
<organism evidence="2 3">
    <name type="scientific">Liquidambar formosana</name>
    <name type="common">Formosan gum</name>
    <dbReference type="NCBI Taxonomy" id="63359"/>
    <lineage>
        <taxon>Eukaryota</taxon>
        <taxon>Viridiplantae</taxon>
        <taxon>Streptophyta</taxon>
        <taxon>Embryophyta</taxon>
        <taxon>Tracheophyta</taxon>
        <taxon>Spermatophyta</taxon>
        <taxon>Magnoliopsida</taxon>
        <taxon>eudicotyledons</taxon>
        <taxon>Gunneridae</taxon>
        <taxon>Pentapetalae</taxon>
        <taxon>Saxifragales</taxon>
        <taxon>Altingiaceae</taxon>
        <taxon>Liquidambar</taxon>
    </lineage>
</organism>
<evidence type="ECO:0000313" key="3">
    <source>
        <dbReference type="Proteomes" id="UP001415857"/>
    </source>
</evidence>
<dbReference type="PANTHER" id="PTHR34568">
    <property type="entry name" value="RRM DOMAIN-CONTAINING PROTEIN"/>
    <property type="match status" value="1"/>
</dbReference>
<proteinExistence type="predicted"/>
<name>A0AAP0RRX7_LIQFO</name>
<dbReference type="Proteomes" id="UP001415857">
    <property type="component" value="Unassembled WGS sequence"/>
</dbReference>
<evidence type="ECO:0000259" key="1">
    <source>
        <dbReference type="Pfam" id="PF25896"/>
    </source>
</evidence>
<accession>A0AAP0RRX7</accession>
<dbReference type="PANTHER" id="PTHR34568:SF1">
    <property type="entry name" value="DNA BINDING PROTEIN"/>
    <property type="match status" value="1"/>
</dbReference>
<dbReference type="InterPro" id="IPR058942">
    <property type="entry name" value="AT3G52170-like"/>
</dbReference>
<keyword evidence="3" id="KW-1185">Reference proteome</keyword>
<dbReference type="AlphaFoldDB" id="A0AAP0RRX7"/>
<protein>
    <recommendedName>
        <fullName evidence="1">AT3G52170-like helix-turn-helix domain-containing protein</fullName>
    </recommendedName>
</protein>
<reference evidence="2 3" key="1">
    <citation type="journal article" date="2024" name="Plant J.">
        <title>Genome sequences and population genomics reveal climatic adaptation and genomic divergence between two closely related sweetgum species.</title>
        <authorList>
            <person name="Xu W.Q."/>
            <person name="Ren C.Q."/>
            <person name="Zhang X.Y."/>
            <person name="Comes H.P."/>
            <person name="Liu X.H."/>
            <person name="Li Y.G."/>
            <person name="Kettle C.J."/>
            <person name="Jalonen R."/>
            <person name="Gaisberger H."/>
            <person name="Ma Y.Z."/>
            <person name="Qiu Y.X."/>
        </authorList>
    </citation>
    <scope>NUCLEOTIDE SEQUENCE [LARGE SCALE GENOMIC DNA]</scope>
    <source>
        <strain evidence="2">Hangzhou</strain>
    </source>
</reference>
<dbReference type="InterPro" id="IPR058941">
    <property type="entry name" value="HTH_AT3G52170-like"/>
</dbReference>
<evidence type="ECO:0000313" key="2">
    <source>
        <dbReference type="EMBL" id="KAK9283274.1"/>
    </source>
</evidence>